<dbReference type="Proteomes" id="UP000008043">
    <property type="component" value="Plasmid pSDA1"/>
</dbReference>
<dbReference type="AlphaFoldDB" id="K4RGM6"/>
<reference evidence="2 3" key="1">
    <citation type="journal article" date="2012" name="J. Bacteriol.">
        <title>Genome sequence of the bacterium Streptomyces davawensis JCM 4913 and heterologous production of the unique antibiotic roseoflavin.</title>
        <authorList>
            <person name="Jankowitsch F."/>
            <person name="Schwarz J."/>
            <person name="Ruckert C."/>
            <person name="Gust B."/>
            <person name="Szczepanowski R."/>
            <person name="Blom J."/>
            <person name="Pelzer S."/>
            <person name="Kalinowski J."/>
            <person name="Mack M."/>
        </authorList>
    </citation>
    <scope>NUCLEOTIDE SEQUENCE [LARGE SCALE GENOMIC DNA]</scope>
    <source>
        <strain evidence="3">DSM 101723 / JCM 4913 / KCC S-0913 / 768</strain>
        <plasmid evidence="2 3">pSDA1</plasmid>
    </source>
</reference>
<geneLocation type="plasmid" evidence="2 3">
    <name>pSDA1</name>
</geneLocation>
<evidence type="ECO:0000313" key="2">
    <source>
        <dbReference type="EMBL" id="CCK32932.1"/>
    </source>
</evidence>
<keyword evidence="3" id="KW-1185">Reference proteome</keyword>
<evidence type="ECO:0000256" key="1">
    <source>
        <dbReference type="SAM" id="MobiDB-lite"/>
    </source>
</evidence>
<feature type="compositionally biased region" description="Low complexity" evidence="1">
    <location>
        <begin position="29"/>
        <end position="44"/>
    </location>
</feature>
<dbReference type="EMBL" id="HE971710">
    <property type="protein sequence ID" value="CCK32932.1"/>
    <property type="molecule type" value="Genomic_DNA"/>
</dbReference>
<accession>K4RGM6</accession>
<gene>
    <name evidence="2" type="ORF">BN159_p54</name>
</gene>
<feature type="compositionally biased region" description="Basic residues" evidence="1">
    <location>
        <begin position="19"/>
        <end position="28"/>
    </location>
</feature>
<organism evidence="3">
    <name type="scientific">Streptomyces davaonensis (strain DSM 101723 / JCM 4913 / KCC S-0913 / 768)</name>
    <dbReference type="NCBI Taxonomy" id="1214101"/>
    <lineage>
        <taxon>Bacteria</taxon>
        <taxon>Bacillati</taxon>
        <taxon>Actinomycetota</taxon>
        <taxon>Actinomycetes</taxon>
        <taxon>Kitasatosporales</taxon>
        <taxon>Streptomycetaceae</taxon>
        <taxon>Streptomyces</taxon>
    </lineage>
</organism>
<evidence type="ECO:0000313" key="3">
    <source>
        <dbReference type="Proteomes" id="UP000008043"/>
    </source>
</evidence>
<feature type="region of interest" description="Disordered" evidence="1">
    <location>
        <begin position="1"/>
        <end position="52"/>
    </location>
</feature>
<keyword evidence="2" id="KW-0614">Plasmid</keyword>
<protein>
    <submittedName>
        <fullName evidence="2">Uncharacterized protein</fullName>
    </submittedName>
</protein>
<dbReference type="KEGG" id="sdv:BN159_p54"/>
<proteinExistence type="predicted"/>
<name>K4RGM6_STRDJ</name>
<sequence>MTTHPPAPTHLLRNAEGRRRTRLRRRPSPLRAATPPRALPAVTARRARPFPA</sequence>
<dbReference type="HOGENOM" id="CLU_3085030_0_0_11"/>